<name>A0AAD4W0W7_PRUDU</name>
<gene>
    <name evidence="1" type="ORF">L3X38_023999</name>
</gene>
<reference evidence="1 2" key="1">
    <citation type="journal article" date="2022" name="G3 (Bethesda)">
        <title>Whole-genome sequence and methylome profiling of the almond [Prunus dulcis (Mill.) D.A. Webb] cultivar 'Nonpareil'.</title>
        <authorList>
            <person name="D'Amico-Willman K.M."/>
            <person name="Ouma W.Z."/>
            <person name="Meulia T."/>
            <person name="Sideli G.M."/>
            <person name="Gradziel T.M."/>
            <person name="Fresnedo-Ramirez J."/>
        </authorList>
    </citation>
    <scope>NUCLEOTIDE SEQUENCE [LARGE SCALE GENOMIC DNA]</scope>
    <source>
        <strain evidence="1">Clone GOH B32 T37-40</strain>
    </source>
</reference>
<protein>
    <submittedName>
        <fullName evidence="1">Uncharacterized protein</fullName>
    </submittedName>
</protein>
<sequence length="164" mass="19037">MGDTASLDMDNDSNVEGIVNEVVDDHEDDISMRTIDWFDSETKNKAPKIRAVAELKLNHLWKKHKANLKKNWYDPFFNSDERWNCTDDRVSKEQGRLLVKYWETGPAQKVNHKGVSPNRCKMFELCHLRKNGTPMNETVAKAMEDMNSKIIDIGDKKKQKPTTR</sequence>
<comment type="caution">
    <text evidence="1">The sequence shown here is derived from an EMBL/GenBank/DDBJ whole genome shotgun (WGS) entry which is preliminary data.</text>
</comment>
<evidence type="ECO:0000313" key="1">
    <source>
        <dbReference type="EMBL" id="KAI5333867.1"/>
    </source>
</evidence>
<dbReference type="Proteomes" id="UP001054821">
    <property type="component" value="Chromosome 4"/>
</dbReference>
<accession>A0AAD4W0W7</accession>
<dbReference type="AlphaFoldDB" id="A0AAD4W0W7"/>
<evidence type="ECO:0000313" key="2">
    <source>
        <dbReference type="Proteomes" id="UP001054821"/>
    </source>
</evidence>
<organism evidence="1 2">
    <name type="scientific">Prunus dulcis</name>
    <name type="common">Almond</name>
    <name type="synonym">Amygdalus dulcis</name>
    <dbReference type="NCBI Taxonomy" id="3755"/>
    <lineage>
        <taxon>Eukaryota</taxon>
        <taxon>Viridiplantae</taxon>
        <taxon>Streptophyta</taxon>
        <taxon>Embryophyta</taxon>
        <taxon>Tracheophyta</taxon>
        <taxon>Spermatophyta</taxon>
        <taxon>Magnoliopsida</taxon>
        <taxon>eudicotyledons</taxon>
        <taxon>Gunneridae</taxon>
        <taxon>Pentapetalae</taxon>
        <taxon>rosids</taxon>
        <taxon>fabids</taxon>
        <taxon>Rosales</taxon>
        <taxon>Rosaceae</taxon>
        <taxon>Amygdaloideae</taxon>
        <taxon>Amygdaleae</taxon>
        <taxon>Prunus</taxon>
    </lineage>
</organism>
<dbReference type="EMBL" id="JAJFAZ020000004">
    <property type="protein sequence ID" value="KAI5333867.1"/>
    <property type="molecule type" value="Genomic_DNA"/>
</dbReference>
<proteinExistence type="predicted"/>
<keyword evidence="2" id="KW-1185">Reference proteome</keyword>